<evidence type="ECO:0000313" key="6">
    <source>
        <dbReference type="EMBL" id="SFR51774.1"/>
    </source>
</evidence>
<dbReference type="Proteomes" id="UP000199534">
    <property type="component" value="Unassembled WGS sequence"/>
</dbReference>
<evidence type="ECO:0000256" key="1">
    <source>
        <dbReference type="ARBA" id="ARBA00001946"/>
    </source>
</evidence>
<evidence type="ECO:0000313" key="7">
    <source>
        <dbReference type="Proteomes" id="UP000199534"/>
    </source>
</evidence>
<keyword evidence="4" id="KW-0460">Magnesium</keyword>
<dbReference type="GO" id="GO:0005975">
    <property type="term" value="P:carbohydrate metabolic process"/>
    <property type="evidence" value="ECO:0007669"/>
    <property type="project" value="InterPro"/>
</dbReference>
<dbReference type="OrthoDB" id="9774177at2"/>
<dbReference type="STRING" id="400055.SAMN04490243_2515"/>
<dbReference type="PANTHER" id="PTHR31609">
    <property type="entry name" value="YDJC DEACETYLASE FAMILY MEMBER"/>
    <property type="match status" value="1"/>
</dbReference>
<reference evidence="6 7" key="1">
    <citation type="submission" date="2016-10" db="EMBL/GenBank/DDBJ databases">
        <authorList>
            <person name="de Groot N.N."/>
        </authorList>
    </citation>
    <scope>NUCLEOTIDE SEQUENCE [LARGE SCALE GENOMIC DNA]</scope>
    <source>
        <strain evidence="6 7">DSM 21019</strain>
    </source>
</reference>
<dbReference type="GO" id="GO:0016787">
    <property type="term" value="F:hydrolase activity"/>
    <property type="evidence" value="ECO:0007669"/>
    <property type="project" value="UniProtKB-KW"/>
</dbReference>
<dbReference type="InterPro" id="IPR006879">
    <property type="entry name" value="YdjC-like"/>
</dbReference>
<dbReference type="Gene3D" id="3.20.20.370">
    <property type="entry name" value="Glycoside hydrolase/deacetylase"/>
    <property type="match status" value="1"/>
</dbReference>
<evidence type="ECO:0000256" key="3">
    <source>
        <dbReference type="ARBA" id="ARBA00022801"/>
    </source>
</evidence>
<evidence type="ECO:0000256" key="4">
    <source>
        <dbReference type="ARBA" id="ARBA00022842"/>
    </source>
</evidence>
<keyword evidence="7" id="KW-1185">Reference proteome</keyword>
<keyword evidence="2" id="KW-0479">Metal-binding</keyword>
<accession>A0A1I6HBL1</accession>
<sequence>MNLKHSTILTILCLGIQNFLIAQENIATKLGYSPDAKLLIIHADDLGVSHSENMASLRAIAEGSVNSASVMMPTPWVTEVTEYAKANPDTHDFGLHLTLSSELKNYKWGPVASANEVPSLLNEYGFFHEACRTDLNLEEVEKEMKAQIEQAYSMGLSPTHFDTHMGCLVQTEELREVYLKMGQQYQIPVFVLNQFISQEQKDQYDVRVVVDEMYTMQPDDFNSGVADYYTKVLQGLKPGLSLILIHTAYDNEEMKGMTVDHPLWGNVWRQKDYDFFTSEACKTLLEESDIKLVTWRQLKEAYYD</sequence>
<protein>
    <recommendedName>
        <fullName evidence="8">ChbG/HpnK family deacetylase</fullName>
    </recommendedName>
</protein>
<evidence type="ECO:0000256" key="2">
    <source>
        <dbReference type="ARBA" id="ARBA00022723"/>
    </source>
</evidence>
<dbReference type="SUPFAM" id="SSF88713">
    <property type="entry name" value="Glycoside hydrolase/deacetylase"/>
    <property type="match status" value="1"/>
</dbReference>
<dbReference type="GO" id="GO:0046872">
    <property type="term" value="F:metal ion binding"/>
    <property type="evidence" value="ECO:0007669"/>
    <property type="project" value="UniProtKB-KW"/>
</dbReference>
<evidence type="ECO:0008006" key="8">
    <source>
        <dbReference type="Google" id="ProtNLM"/>
    </source>
</evidence>
<dbReference type="Pfam" id="PF04794">
    <property type="entry name" value="YdjC"/>
    <property type="match status" value="1"/>
</dbReference>
<dbReference type="PANTHER" id="PTHR31609:SF1">
    <property type="entry name" value="CARBOHYDRATE DEACETYLASE"/>
    <property type="match status" value="1"/>
</dbReference>
<proteinExistence type="predicted"/>
<dbReference type="RefSeq" id="WP_092982903.1">
    <property type="nucleotide sequence ID" value="NZ_FOYQ01000002.1"/>
</dbReference>
<evidence type="ECO:0000256" key="5">
    <source>
        <dbReference type="ARBA" id="ARBA00023277"/>
    </source>
</evidence>
<dbReference type="GO" id="GO:0019213">
    <property type="term" value="F:deacetylase activity"/>
    <property type="evidence" value="ECO:0007669"/>
    <property type="project" value="TreeGrafter"/>
</dbReference>
<dbReference type="InterPro" id="IPR011330">
    <property type="entry name" value="Glyco_hydro/deAcase_b/a-brl"/>
</dbReference>
<name>A0A1I6HBL1_9FLAO</name>
<gene>
    <name evidence="6" type="ORF">SAMN04490243_2515</name>
</gene>
<dbReference type="AlphaFoldDB" id="A0A1I6HBL1"/>
<organism evidence="6 7">
    <name type="scientific">Robiginitalea myxolifaciens</name>
    <dbReference type="NCBI Taxonomy" id="400055"/>
    <lineage>
        <taxon>Bacteria</taxon>
        <taxon>Pseudomonadati</taxon>
        <taxon>Bacteroidota</taxon>
        <taxon>Flavobacteriia</taxon>
        <taxon>Flavobacteriales</taxon>
        <taxon>Flavobacteriaceae</taxon>
        <taxon>Robiginitalea</taxon>
    </lineage>
</organism>
<keyword evidence="5" id="KW-0119">Carbohydrate metabolism</keyword>
<dbReference type="CDD" id="cd10802">
    <property type="entry name" value="YdjC_TTHB029_like"/>
    <property type="match status" value="1"/>
</dbReference>
<keyword evidence="3" id="KW-0378">Hydrolase</keyword>
<comment type="cofactor">
    <cofactor evidence="1">
        <name>Mg(2+)</name>
        <dbReference type="ChEBI" id="CHEBI:18420"/>
    </cofactor>
</comment>
<dbReference type="EMBL" id="FOYQ01000002">
    <property type="protein sequence ID" value="SFR51774.1"/>
    <property type="molecule type" value="Genomic_DNA"/>
</dbReference>